<keyword evidence="11" id="KW-0464">Manganese</keyword>
<protein>
    <recommendedName>
        <fullName evidence="13">CRISPR-associated endonuclease Cas9</fullName>
        <ecNumber evidence="13">3.1.-.-</ecNumber>
    </recommendedName>
</protein>
<evidence type="ECO:0000256" key="9">
    <source>
        <dbReference type="ARBA" id="ARBA00023118"/>
    </source>
</evidence>
<evidence type="ECO:0000256" key="12">
    <source>
        <dbReference type="ARBA" id="ARBA00046380"/>
    </source>
</evidence>
<dbReference type="Pfam" id="PF13395">
    <property type="entry name" value="HNH_4"/>
    <property type="match status" value="1"/>
</dbReference>
<comment type="similarity">
    <text evidence="13">Belongs to the CRISPR-associated Cas9 family.</text>
</comment>
<dbReference type="OrthoDB" id="9757607at2"/>
<comment type="function">
    <text evidence="13">CRISPR (clustered regularly interspaced short palindromic repeat) is an adaptive immune system that provides protection against mobile genetic elements (viruses, transposable elements and conjugative plasmids). CRISPR clusters contain spacers, sequences complementary to antecedent mobile elements, and target invading nucleic acids. CRISPR clusters are transcribed and processed into CRISPR RNA (crRNA). In type II CRISPR systems correct processing of pre-crRNA requires a trans-encoded small RNA (tracrRNA), endogenous ribonuclease 3 (rnc) and this protein. The tracrRNA serves as a guide for ribonuclease 3-aided processing of pre-crRNA. Subsequently Cas9/crRNA/tracrRNA endonucleolytically cleaves linear or circular dsDNA target complementary to the spacer; Cas9 is inactive in the absence of the 2 guide RNAs (gRNA). Cas9 recognizes the protospacer adjacent motif (PAM) in the CRISPR repeat sequences to help distinguish self versus nonself, as targets within the bacterial CRISPR locus do not have PAMs. PAM recognition is also required for catalytic activity.</text>
</comment>
<evidence type="ECO:0000256" key="7">
    <source>
        <dbReference type="ARBA" id="ARBA00022842"/>
    </source>
</evidence>
<proteinExistence type="inferred from homology"/>
<dbReference type="InterPro" id="IPR003615">
    <property type="entry name" value="HNH_nuc"/>
</dbReference>
<accession>A0A1M4Z2G1</accession>
<reference evidence="15 16" key="1">
    <citation type="submission" date="2016-11" db="EMBL/GenBank/DDBJ databases">
        <authorList>
            <person name="Jaros S."/>
            <person name="Januszkiewicz K."/>
            <person name="Wedrychowicz H."/>
        </authorList>
    </citation>
    <scope>NUCLEOTIDE SEQUENCE [LARGE SCALE GENOMIC DNA]</scope>
    <source>
        <strain evidence="15 16">DSM 14828</strain>
    </source>
</reference>
<keyword evidence="6 13" id="KW-0378">Hydrolase</keyword>
<dbReference type="GO" id="GO:0003723">
    <property type="term" value="F:RNA binding"/>
    <property type="evidence" value="ECO:0007669"/>
    <property type="project" value="UniProtKB-UniRule"/>
</dbReference>
<dbReference type="Pfam" id="PF16595">
    <property type="entry name" value="Cas9_PI"/>
    <property type="match status" value="1"/>
</dbReference>
<dbReference type="Pfam" id="PF16592">
    <property type="entry name" value="Cas9_REC"/>
    <property type="match status" value="1"/>
</dbReference>
<dbReference type="GO" id="GO:0003677">
    <property type="term" value="F:DNA binding"/>
    <property type="evidence" value="ECO:0007669"/>
    <property type="project" value="UniProtKB-UniRule"/>
</dbReference>
<keyword evidence="5 13" id="KW-0255">Endonuclease</keyword>
<dbReference type="Proteomes" id="UP000184251">
    <property type="component" value="Unassembled WGS sequence"/>
</dbReference>
<evidence type="ECO:0000256" key="3">
    <source>
        <dbReference type="ARBA" id="ARBA00022722"/>
    </source>
</evidence>
<organism evidence="15 16">
    <name type="scientific">Alkalibacter saccharofermentans DSM 14828</name>
    <dbReference type="NCBI Taxonomy" id="1120975"/>
    <lineage>
        <taxon>Bacteria</taxon>
        <taxon>Bacillati</taxon>
        <taxon>Bacillota</taxon>
        <taxon>Clostridia</taxon>
        <taxon>Eubacteriales</taxon>
        <taxon>Eubacteriaceae</taxon>
        <taxon>Alkalibacter</taxon>
    </lineage>
</organism>
<evidence type="ECO:0000256" key="5">
    <source>
        <dbReference type="ARBA" id="ARBA00022759"/>
    </source>
</evidence>
<dbReference type="GO" id="GO:0016787">
    <property type="term" value="F:hydrolase activity"/>
    <property type="evidence" value="ECO:0007669"/>
    <property type="project" value="UniProtKB-KW"/>
</dbReference>
<dbReference type="EMBL" id="FQTU01000015">
    <property type="protein sequence ID" value="SHF11786.1"/>
    <property type="molecule type" value="Genomic_DNA"/>
</dbReference>
<dbReference type="NCBIfam" id="TIGR01865">
    <property type="entry name" value="cas_Csn1"/>
    <property type="match status" value="1"/>
</dbReference>
<evidence type="ECO:0000256" key="11">
    <source>
        <dbReference type="ARBA" id="ARBA00023211"/>
    </source>
</evidence>
<evidence type="ECO:0000256" key="6">
    <source>
        <dbReference type="ARBA" id="ARBA00022801"/>
    </source>
</evidence>
<evidence type="ECO:0000256" key="8">
    <source>
        <dbReference type="ARBA" id="ARBA00022884"/>
    </source>
</evidence>
<dbReference type="STRING" id="1120975.SAMN02746064_01911"/>
<comment type="similarity">
    <text evidence="2">Belongs to the CRISPR-associated protein Cas9 family. Subtype II-A subfamily.</text>
</comment>
<comment type="domain">
    <text evidence="13">Has 2 endonuclease domains. The discontinuous RuvC-like domain cleaves the target DNA noncomplementary to crRNA while the HNH nuclease domain cleaves the target DNA complementary to crRNA.</text>
</comment>
<evidence type="ECO:0000256" key="10">
    <source>
        <dbReference type="ARBA" id="ARBA00023125"/>
    </source>
</evidence>
<dbReference type="HAMAP" id="MF_01480">
    <property type="entry name" value="Cas9"/>
    <property type="match status" value="1"/>
</dbReference>
<feature type="binding site" evidence="13">
    <location>
        <position position="785"/>
    </location>
    <ligand>
        <name>Mg(2+)</name>
        <dbReference type="ChEBI" id="CHEBI:18420"/>
        <label>2</label>
    </ligand>
</feature>
<evidence type="ECO:0000256" key="1">
    <source>
        <dbReference type="ARBA" id="ARBA00001946"/>
    </source>
</evidence>
<dbReference type="InterPro" id="IPR028629">
    <property type="entry name" value="Cas9"/>
</dbReference>
<evidence type="ECO:0000256" key="4">
    <source>
        <dbReference type="ARBA" id="ARBA00022723"/>
    </source>
</evidence>
<keyword evidence="3 13" id="KW-0540">Nuclease</keyword>
<evidence type="ECO:0000259" key="14">
    <source>
        <dbReference type="PROSITE" id="PS51749"/>
    </source>
</evidence>
<dbReference type="GO" id="GO:0004519">
    <property type="term" value="F:endonuclease activity"/>
    <property type="evidence" value="ECO:0007669"/>
    <property type="project" value="UniProtKB-UniRule"/>
</dbReference>
<feature type="active site" description="For RuvC-like nuclease domain" evidence="13">
    <location>
        <position position="12"/>
    </location>
</feature>
<dbReference type="GO" id="GO:0043571">
    <property type="term" value="P:maintenance of CRISPR repeat elements"/>
    <property type="evidence" value="ECO:0007669"/>
    <property type="project" value="UniProtKB-UniRule"/>
</dbReference>
<dbReference type="InterPro" id="IPR036397">
    <property type="entry name" value="RNaseH_sf"/>
</dbReference>
<keyword evidence="10 13" id="KW-0238">DNA-binding</keyword>
<sequence length="1355" mass="157204">MKKQNDYFLGLDIGTSSIGWAATDVKYKLLRAKGKDLWGVRLFKEAETAMNRRTFRISRRRRQREVGRIGLLKEIFAEEIQKVDSSFYQRLDESKYHANDKSTDFKYVLFTDKNFTDQDYYIEYPTVFHLRKELIECKDAHDIRLVFLAILNLFKHRGHFLNASLDAEQSMNFNCLFEDLCKQLEDKLDIVLDSSIEPKNIEEILVEKGLSRTRKAEKIAIDFGVKKSKDKVIYELIKGISGLTISIDVIFGEEYVDDDNKKISFSFRDSNYDEEIAKVSETIGEAYMEVVNLLKAIHDQALLANVMQGHKYLSEARVESHKKHHEDLVILKKIIKKYAIQEYDSIFRSDGDGSYSAYVGSVNSRSKQRRNMKKRNAENLYATIKKVLKKCPEEDPDVKFILNEITNENFLPKQLTAANGVIPNQVHLAELKAILRNASMHLDFLNEEDASGLTASDKIIALFSFQIPYYVGPLNNYHADKGGNAWVVRKCQGKILPWNIDEMIDEEKTSEAFIERLIRKCTYMKDEAVLPKSSLLYEKYMVLNELNNLKIRGEKPSVELKQEIFKELFLTGKKVSRKKLNEFLISKGQISKSEITAVTGVDGDFMNTLGTFGKFHGIFGDSIFEDETISIVEQIVFWGTVYGDDKKFYKEKLKRELSDKLNTEQIKRISGFKFRDWGRLSREFLEMTGFNKATGEMLPLIQMLWHYNENLMEILSDRYTFTEKLINEYSTITKALSEIKYEDLEELYLSAPVRRMVWQTLLIVKELEAVLGNAPKRIFVEMARENGEKGKRTTSRKQRLIELYKNCKKDARDWVGELNNLEDSNLRSKKLYLYYTQNGRCMYTGEPIDLEKLMNDNLYDIDHIYPRRYVKDDSLENNLVLVKKQINAHKSDQYPIEESIYKSQHTFWKSLLTKDMKNAFITREKYNRLINRNPLSDEQLAGFISRQIVETRQGTKAITQILNQAFFDSEMVFVKAANISDFRHDFDLIKVRSVNDFHHAQDAYLSCVVGNSYYVKFTKDPLNFIQQFRRNDQNGKYHMNKLFYYTIKRGDEIAWTAGENSKENSISTVKEMMYKNTPLITKMTFEGHGELFKATLYSAKKSKQDSYVPLKQTDLKIQNVQKYGGYSSISTAHLFLVEHEIKGKRIRTLEALPLMLRDSFGMNLSKLNAYCEDILKLKEPDVRLSKIKLQSLVKRDGFYMNITGKTNNQFIASNAVSLIIKRNWLNYIKKVEKAVDIGYTDKEISSEKNIELYNELLDKHKNSIYSKRPNPIGETLKNGQIFFDKLNLLEQCTVLNQILQISQLSNMGANLELINGSKKSGMSLISKNVSSVDEFILVNQSITGLYRSEIDLLTI</sequence>
<keyword evidence="9 13" id="KW-0051">Antiviral defense</keyword>
<dbReference type="GO" id="GO:0046872">
    <property type="term" value="F:metal ion binding"/>
    <property type="evidence" value="ECO:0007669"/>
    <property type="project" value="UniProtKB-UniRule"/>
</dbReference>
<name>A0A1M4Z2G1_9FIRM</name>
<feature type="binding site" evidence="13">
    <location>
        <position position="785"/>
    </location>
    <ligand>
        <name>Mg(2+)</name>
        <dbReference type="ChEBI" id="CHEBI:18420"/>
        <label>1</label>
    </ligand>
</feature>
<dbReference type="InterPro" id="IPR033114">
    <property type="entry name" value="HNH_CAS9"/>
</dbReference>
<dbReference type="Gene3D" id="1.10.30.50">
    <property type="match status" value="1"/>
</dbReference>
<feature type="binding site" evidence="13">
    <location>
        <position position="781"/>
    </location>
    <ligand>
        <name>Mg(2+)</name>
        <dbReference type="ChEBI" id="CHEBI:18420"/>
        <label>1</label>
    </ligand>
</feature>
<feature type="active site" description="Proton acceptor for HNH nuclease domain" evidence="13">
    <location>
        <position position="863"/>
    </location>
</feature>
<evidence type="ECO:0000313" key="15">
    <source>
        <dbReference type="EMBL" id="SHF11786.1"/>
    </source>
</evidence>
<dbReference type="InterPro" id="IPR032240">
    <property type="entry name" value="Cas9_REC"/>
</dbReference>
<evidence type="ECO:0000256" key="13">
    <source>
        <dbReference type="HAMAP-Rule" id="MF_01480"/>
    </source>
</evidence>
<feature type="binding site" evidence="13">
    <location>
        <position position="12"/>
    </location>
    <ligand>
        <name>Mg(2+)</name>
        <dbReference type="ChEBI" id="CHEBI:18420"/>
        <label>2</label>
    </ligand>
</feature>
<evidence type="ECO:0000256" key="2">
    <source>
        <dbReference type="ARBA" id="ARBA00005244"/>
    </source>
</evidence>
<dbReference type="EC" id="3.1.-.-" evidence="13"/>
<dbReference type="RefSeq" id="WP_073271415.1">
    <property type="nucleotide sequence ID" value="NZ_FQTU01000015.1"/>
</dbReference>
<comment type="subunit">
    <text evidence="12 13">Monomer. Binds crRNA and tracrRNA.</text>
</comment>
<dbReference type="Pfam" id="PF22702">
    <property type="entry name" value="Cas9_RuvC"/>
    <property type="match status" value="1"/>
</dbReference>
<keyword evidence="16" id="KW-1185">Reference proteome</keyword>
<comment type="cofactor">
    <cofactor evidence="1 13">
        <name>Mg(2+)</name>
        <dbReference type="ChEBI" id="CHEBI:18420"/>
    </cofactor>
</comment>
<keyword evidence="4 13" id="KW-0479">Metal-binding</keyword>
<feature type="binding site" evidence="13">
    <location>
        <position position="12"/>
    </location>
    <ligand>
        <name>Mg(2+)</name>
        <dbReference type="ChEBI" id="CHEBI:18420"/>
        <label>1</label>
    </ligand>
</feature>
<keyword evidence="8 13" id="KW-0694">RNA-binding</keyword>
<dbReference type="InterPro" id="IPR032237">
    <property type="entry name" value="Cas9_PI"/>
</dbReference>
<dbReference type="PROSITE" id="PS51749">
    <property type="entry name" value="HNH_CAS9"/>
    <property type="match status" value="1"/>
</dbReference>
<keyword evidence="7 13" id="KW-0460">Magnesium</keyword>
<dbReference type="InterPro" id="IPR055228">
    <property type="entry name" value="Cas9_RuvC"/>
</dbReference>
<dbReference type="Gene3D" id="3.30.420.10">
    <property type="entry name" value="Ribonuclease H-like superfamily/Ribonuclease H"/>
    <property type="match status" value="1"/>
</dbReference>
<evidence type="ECO:0000313" key="16">
    <source>
        <dbReference type="Proteomes" id="UP000184251"/>
    </source>
</evidence>
<gene>
    <name evidence="13" type="primary">cas9</name>
    <name evidence="15" type="ORF">SAMN02746064_01911</name>
</gene>
<feature type="domain" description="HNH Cas9-type" evidence="14">
    <location>
        <begin position="787"/>
        <end position="948"/>
    </location>
</feature>
<dbReference type="GO" id="GO:0051607">
    <property type="term" value="P:defense response to virus"/>
    <property type="evidence" value="ECO:0007669"/>
    <property type="project" value="UniProtKB-UniRule"/>
</dbReference>
<feature type="binding site" evidence="13">
    <location>
        <position position="999"/>
    </location>
    <ligand>
        <name>Mg(2+)</name>
        <dbReference type="ChEBI" id="CHEBI:18420"/>
        <label>2</label>
    </ligand>
</feature>